<name>A0AAW0FA22_9TRYP</name>
<evidence type="ECO:0000313" key="3">
    <source>
        <dbReference type="EMBL" id="KAK7202177.1"/>
    </source>
</evidence>
<dbReference type="Proteomes" id="UP001430356">
    <property type="component" value="Unassembled WGS sequence"/>
</dbReference>
<accession>A0AAW0FA22</accession>
<dbReference type="EMBL" id="JAECZO010000026">
    <property type="protein sequence ID" value="KAK7202177.1"/>
    <property type="molecule type" value="Genomic_DNA"/>
</dbReference>
<proteinExistence type="predicted"/>
<feature type="region of interest" description="Disordered" evidence="2">
    <location>
        <begin position="636"/>
        <end position="661"/>
    </location>
</feature>
<dbReference type="PANTHER" id="PTHR43215:SF14">
    <property type="entry name" value="RADIAL SPOKE HEAD 1 HOMOLOG"/>
    <property type="match status" value="1"/>
</dbReference>
<dbReference type="InterPro" id="IPR003409">
    <property type="entry name" value="MORN"/>
</dbReference>
<keyword evidence="4" id="KW-1185">Reference proteome</keyword>
<sequence length="863" mass="89390">MPRVPVKVLVGPTTYVHFRHKHKDYYAPDFLFNGDGDTVAPPSPHDCAHVWRYTISSAHNNTVFFFNSTTRQSVWVLPIVHRDGTTEALADGAAMHAIDASDSDAEEDSAPAAAAPVAATAASAAVPQLDEDVSVAASAPLQADAVVDNAQRPSATSEVPRALTDMQERVQAAVQRAREAEAGAAAAQRSATNGGSAAGAATLQDRLAAWRARRPVPGVLVSAAPPPAETVAAAASVSTASPPLVVVSDPCAPALSLAAAAGPEAGGTSTRAAGGAATARCIEPQQQQQHHPTLESQPPMLTPARADVTAATSSSAVQAEQSGATVQEAELAAAAAVLHREKLAAMQQVRTSLECRRRALAVEQEEAEERVRLAHARAAAEKARVAAAERAAAAQLQRAADTEAAAAAEARLQEVNSYAHMKEQLETAAQAAVADSFVYATRIAAQLAAAAPRPEQVRLPATEHTPPAAGAQQDDVAATTPAPPHYREHQVGRVVPAVAGPPPAVSPGGTAVPSRQHTSAGRRAAPRLCQSVSYAAPHLYEGEVVIPYRPSSGLLRSAESPSPPTVLTARREGLGTHYYDADRRHYFSGAWRDDVREGPGVLSLPDTAVQGHWHADQLAGPAVVQTRHSKGTVAFASAGSPRGFEKPPTTAAATPSGTSAGATTTLTGNAVVELDSGALFVGALQEGRVRAPYILQLRPGDYIEWLGAPARRRRGGGGGIGGGASAAAAAAAAAAAGTGESRIRFHNGDTYVGHVVDFRLHGVGYYRFAVDGHSYTGRFCDGVPHGEGLLICANGDVYRGGFAAGLFSGRGTYTSTAGQYVYEGDWLAGEMHGEGSLAFANGDVWRGTFRHNRRVAGAYTAVA</sequence>
<feature type="region of interest" description="Disordered" evidence="2">
    <location>
        <begin position="461"/>
        <end position="484"/>
    </location>
</feature>
<reference evidence="3 4" key="1">
    <citation type="journal article" date="2021" name="MBio">
        <title>A New Model Trypanosomatid, Novymonas esmeraldas: Genomic Perception of Its 'Candidatus Pandoraea novymonadis' Endosymbiont.</title>
        <authorList>
            <person name="Zakharova A."/>
            <person name="Saura A."/>
            <person name="Butenko A."/>
            <person name="Podesvova L."/>
            <person name="Warmusova S."/>
            <person name="Kostygov A.Y."/>
            <person name="Nenarokova A."/>
            <person name="Lukes J."/>
            <person name="Opperdoes F.R."/>
            <person name="Yurchenko V."/>
        </authorList>
    </citation>
    <scope>NUCLEOTIDE SEQUENCE [LARGE SCALE GENOMIC DNA]</scope>
    <source>
        <strain evidence="3 4">E262AT.01</strain>
    </source>
</reference>
<dbReference type="Pfam" id="PF02493">
    <property type="entry name" value="MORN"/>
    <property type="match status" value="4"/>
</dbReference>
<evidence type="ECO:0000313" key="4">
    <source>
        <dbReference type="Proteomes" id="UP001430356"/>
    </source>
</evidence>
<feature type="compositionally biased region" description="Low complexity" evidence="2">
    <location>
        <begin position="647"/>
        <end position="661"/>
    </location>
</feature>
<protein>
    <submittedName>
        <fullName evidence="3">MORN repeat</fullName>
    </submittedName>
</protein>
<dbReference type="AlphaFoldDB" id="A0AAW0FA22"/>
<keyword evidence="1" id="KW-0677">Repeat</keyword>
<feature type="region of interest" description="Disordered" evidence="2">
    <location>
        <begin position="497"/>
        <end position="524"/>
    </location>
</feature>
<evidence type="ECO:0000256" key="2">
    <source>
        <dbReference type="SAM" id="MobiDB-lite"/>
    </source>
</evidence>
<dbReference type="SUPFAM" id="SSF82185">
    <property type="entry name" value="Histone H3 K4-specific methyltransferase SET7/9 N-terminal domain"/>
    <property type="match status" value="2"/>
</dbReference>
<comment type="caution">
    <text evidence="3">The sequence shown here is derived from an EMBL/GenBank/DDBJ whole genome shotgun (WGS) entry which is preliminary data.</text>
</comment>
<dbReference type="Gene3D" id="2.20.110.10">
    <property type="entry name" value="Histone H3 K4-specific methyltransferase SET7/9 N-terminal domain"/>
    <property type="match status" value="1"/>
</dbReference>
<organism evidence="3 4">
    <name type="scientific">Novymonas esmeraldas</name>
    <dbReference type="NCBI Taxonomy" id="1808958"/>
    <lineage>
        <taxon>Eukaryota</taxon>
        <taxon>Discoba</taxon>
        <taxon>Euglenozoa</taxon>
        <taxon>Kinetoplastea</taxon>
        <taxon>Metakinetoplastina</taxon>
        <taxon>Trypanosomatida</taxon>
        <taxon>Trypanosomatidae</taxon>
        <taxon>Novymonas</taxon>
    </lineage>
</organism>
<gene>
    <name evidence="3" type="ORF">NESM_000287500</name>
</gene>
<dbReference type="SMART" id="SM00698">
    <property type="entry name" value="MORN"/>
    <property type="match status" value="4"/>
</dbReference>
<evidence type="ECO:0000256" key="1">
    <source>
        <dbReference type="ARBA" id="ARBA00022737"/>
    </source>
</evidence>
<dbReference type="PANTHER" id="PTHR43215">
    <property type="entry name" value="RADIAL SPOKE HEAD 1 HOMOLOG"/>
    <property type="match status" value="1"/>
</dbReference>